<evidence type="ECO:0000256" key="1">
    <source>
        <dbReference type="SAM" id="Phobius"/>
    </source>
</evidence>
<dbReference type="EMBL" id="WIGO01000127">
    <property type="protein sequence ID" value="KAF6828101.1"/>
    <property type="molecule type" value="Genomic_DNA"/>
</dbReference>
<gene>
    <name evidence="2" type="ORF">CPLU01_08698</name>
</gene>
<accession>A0A8H6KCA3</accession>
<keyword evidence="1" id="KW-0472">Membrane</keyword>
<dbReference type="Proteomes" id="UP000654918">
    <property type="component" value="Unassembled WGS sequence"/>
</dbReference>
<comment type="caution">
    <text evidence="2">The sequence shown here is derived from an EMBL/GenBank/DDBJ whole genome shotgun (WGS) entry which is preliminary data.</text>
</comment>
<keyword evidence="1" id="KW-0812">Transmembrane</keyword>
<sequence>MDNADVLELDTVTEVEVVGVVDNEVVVGESARLVLELDEMLRTLDEALAPGLDMLDGLETVAPDEVDMLEDTPVVVLDVGLVIVLVLLVEVAVEVKMLVLDVVEVLALAEVLELLLELLAVPDEVIVFDVEV</sequence>
<keyword evidence="3" id="KW-1185">Reference proteome</keyword>
<dbReference type="AlphaFoldDB" id="A0A8H6KCA3"/>
<name>A0A8H6KCA3_9PEZI</name>
<protein>
    <submittedName>
        <fullName evidence="2">Uncharacterized protein</fullName>
    </submittedName>
</protein>
<evidence type="ECO:0000313" key="3">
    <source>
        <dbReference type="Proteomes" id="UP000654918"/>
    </source>
</evidence>
<proteinExistence type="predicted"/>
<organism evidence="2 3">
    <name type="scientific">Colletotrichum plurivorum</name>
    <dbReference type="NCBI Taxonomy" id="2175906"/>
    <lineage>
        <taxon>Eukaryota</taxon>
        <taxon>Fungi</taxon>
        <taxon>Dikarya</taxon>
        <taxon>Ascomycota</taxon>
        <taxon>Pezizomycotina</taxon>
        <taxon>Sordariomycetes</taxon>
        <taxon>Hypocreomycetidae</taxon>
        <taxon>Glomerellales</taxon>
        <taxon>Glomerellaceae</taxon>
        <taxon>Colletotrichum</taxon>
        <taxon>Colletotrichum orchidearum species complex</taxon>
    </lineage>
</organism>
<keyword evidence="1" id="KW-1133">Transmembrane helix</keyword>
<evidence type="ECO:0000313" key="2">
    <source>
        <dbReference type="EMBL" id="KAF6828101.1"/>
    </source>
</evidence>
<feature type="transmembrane region" description="Helical" evidence="1">
    <location>
        <begin position="74"/>
        <end position="93"/>
    </location>
</feature>
<reference evidence="2" key="1">
    <citation type="journal article" date="2020" name="Phytopathology">
        <title>Genome Sequence Resources of Colletotrichum truncatum, C. plurivorum, C. musicola, and C. sojae: Four Species Pathogenic to Soybean (Glycine max).</title>
        <authorList>
            <person name="Rogerio F."/>
            <person name="Boufleur T.R."/>
            <person name="Ciampi-Guillardi M."/>
            <person name="Sukno S.A."/>
            <person name="Thon M.R."/>
            <person name="Massola Junior N.S."/>
            <person name="Baroncelli R."/>
        </authorList>
    </citation>
    <scope>NUCLEOTIDE SEQUENCE</scope>
    <source>
        <strain evidence="2">LFN00145</strain>
    </source>
</reference>